<dbReference type="AlphaFoldDB" id="A0A482XL35"/>
<gene>
    <name evidence="2" type="ORF">LSTR_LSTR008348</name>
</gene>
<name>A0A482XL35_LAOST</name>
<organism evidence="2 3">
    <name type="scientific">Laodelphax striatellus</name>
    <name type="common">Small brown planthopper</name>
    <name type="synonym">Delphax striatella</name>
    <dbReference type="NCBI Taxonomy" id="195883"/>
    <lineage>
        <taxon>Eukaryota</taxon>
        <taxon>Metazoa</taxon>
        <taxon>Ecdysozoa</taxon>
        <taxon>Arthropoda</taxon>
        <taxon>Hexapoda</taxon>
        <taxon>Insecta</taxon>
        <taxon>Pterygota</taxon>
        <taxon>Neoptera</taxon>
        <taxon>Paraneoptera</taxon>
        <taxon>Hemiptera</taxon>
        <taxon>Auchenorrhyncha</taxon>
        <taxon>Fulgoroidea</taxon>
        <taxon>Delphacidae</taxon>
        <taxon>Criomorphinae</taxon>
        <taxon>Laodelphax</taxon>
    </lineage>
</organism>
<proteinExistence type="predicted"/>
<protein>
    <submittedName>
        <fullName evidence="2">Uncharacterized protein</fullName>
    </submittedName>
</protein>
<evidence type="ECO:0000313" key="2">
    <source>
        <dbReference type="EMBL" id="RZF45971.1"/>
    </source>
</evidence>
<reference evidence="2 3" key="1">
    <citation type="journal article" date="2017" name="Gigascience">
        <title>Genome sequence of the small brown planthopper, Laodelphax striatellus.</title>
        <authorList>
            <person name="Zhu J."/>
            <person name="Jiang F."/>
            <person name="Wang X."/>
            <person name="Yang P."/>
            <person name="Bao Y."/>
            <person name="Zhao W."/>
            <person name="Wang W."/>
            <person name="Lu H."/>
            <person name="Wang Q."/>
            <person name="Cui N."/>
            <person name="Li J."/>
            <person name="Chen X."/>
            <person name="Luo L."/>
            <person name="Yu J."/>
            <person name="Kang L."/>
            <person name="Cui F."/>
        </authorList>
    </citation>
    <scope>NUCLEOTIDE SEQUENCE [LARGE SCALE GENOMIC DNA]</scope>
    <source>
        <strain evidence="2">Lst14</strain>
    </source>
</reference>
<dbReference type="EMBL" id="QKKF02007569">
    <property type="protein sequence ID" value="RZF45971.1"/>
    <property type="molecule type" value="Genomic_DNA"/>
</dbReference>
<dbReference type="Proteomes" id="UP000291343">
    <property type="component" value="Unassembled WGS sequence"/>
</dbReference>
<evidence type="ECO:0000313" key="3">
    <source>
        <dbReference type="Proteomes" id="UP000291343"/>
    </source>
</evidence>
<feature type="non-terminal residue" evidence="2">
    <location>
        <position position="114"/>
    </location>
</feature>
<feature type="signal peptide" evidence="1">
    <location>
        <begin position="1"/>
        <end position="23"/>
    </location>
</feature>
<evidence type="ECO:0000256" key="1">
    <source>
        <dbReference type="SAM" id="SignalP"/>
    </source>
</evidence>
<comment type="caution">
    <text evidence="2">The sequence shown here is derived from an EMBL/GenBank/DDBJ whole genome shotgun (WGS) entry which is preliminary data.</text>
</comment>
<keyword evidence="3" id="KW-1185">Reference proteome</keyword>
<accession>A0A482XL35</accession>
<keyword evidence="1" id="KW-0732">Signal</keyword>
<dbReference type="InParanoid" id="A0A482XL35"/>
<feature type="chain" id="PRO_5019765088" evidence="1">
    <location>
        <begin position="24"/>
        <end position="114"/>
    </location>
</feature>
<sequence length="114" mass="13572">MWTHFQLFIFCVMNSLIIQVVKMDDEYYSNMKRDLYMNEKGYATHPMMNRKLTDLVSLSIKKDMKKGSVEECLEETEITYEDYILLVNFELPKHPAGKVSRTDIPFIQTDYKSR</sequence>